<evidence type="ECO:0000313" key="3">
    <source>
        <dbReference type="Proteomes" id="UP000184212"/>
    </source>
</evidence>
<evidence type="ECO:0000259" key="1">
    <source>
        <dbReference type="Pfam" id="PF07978"/>
    </source>
</evidence>
<dbReference type="AlphaFoldDB" id="A0A1M5UHN7"/>
<dbReference type="Proteomes" id="UP000184212">
    <property type="component" value="Unassembled WGS sequence"/>
</dbReference>
<dbReference type="Gene3D" id="3.30.70.100">
    <property type="match status" value="2"/>
</dbReference>
<keyword evidence="3" id="KW-1185">Reference proteome</keyword>
<dbReference type="Pfam" id="PF07978">
    <property type="entry name" value="NIPSNAP"/>
    <property type="match status" value="1"/>
</dbReference>
<protein>
    <submittedName>
        <fullName evidence="2">NIPSNAP protein</fullName>
    </submittedName>
</protein>
<dbReference type="OrthoDB" id="192769at2"/>
<dbReference type="EMBL" id="FQWQ01000003">
    <property type="protein sequence ID" value="SHH62489.1"/>
    <property type="molecule type" value="Genomic_DNA"/>
</dbReference>
<name>A0A1M5UHN7_9BACT</name>
<proteinExistence type="predicted"/>
<dbReference type="SUPFAM" id="SSF54909">
    <property type="entry name" value="Dimeric alpha+beta barrel"/>
    <property type="match status" value="1"/>
</dbReference>
<accession>A0A1M5UHN7</accession>
<dbReference type="RefSeq" id="WP_073138892.1">
    <property type="nucleotide sequence ID" value="NZ_FQWQ01000003.1"/>
</dbReference>
<dbReference type="InterPro" id="IPR011008">
    <property type="entry name" value="Dimeric_a/b-barrel"/>
</dbReference>
<reference evidence="2 3" key="1">
    <citation type="submission" date="2016-11" db="EMBL/GenBank/DDBJ databases">
        <authorList>
            <person name="Jaros S."/>
            <person name="Januszkiewicz K."/>
            <person name="Wedrychowicz H."/>
        </authorList>
    </citation>
    <scope>NUCLEOTIDE SEQUENCE [LARGE SCALE GENOMIC DNA]</scope>
    <source>
        <strain evidence="2 3">DSM 24574</strain>
    </source>
</reference>
<dbReference type="STRING" id="947013.SAMN04488109_4701"/>
<evidence type="ECO:0000313" key="2">
    <source>
        <dbReference type="EMBL" id="SHH62489.1"/>
    </source>
</evidence>
<dbReference type="InterPro" id="IPR012577">
    <property type="entry name" value="NIPSNAP"/>
</dbReference>
<gene>
    <name evidence="2" type="ORF">SAMN04488109_4701</name>
</gene>
<feature type="domain" description="NIPSNAP" evidence="1">
    <location>
        <begin position="152"/>
        <end position="255"/>
    </location>
</feature>
<sequence>MKRALSFIFFVLGLATVVVAAPKREFYEIKIYHVANSTQEQRVEKFLKEAYLPALHRAGITKVGVFKPVETDTTFGKRIYVLTPFSSMDQFVKLPETLLKDKQYESSGTDYLNAPYDNPPYARIETIVLQAFVKMTQLEVPKLSTPVNERVYELRSYEGYTEKIYRNKVKMFNDGNEVALFKRLGFNAVFYAEVLSGSRMPNLMYMTTFANQASRDEHWKAFSADPEWKTLSGMSEYQHNVSKINIYFLRPVEYSDI</sequence>
<organism evidence="2 3">
    <name type="scientific">Chryseolinea serpens</name>
    <dbReference type="NCBI Taxonomy" id="947013"/>
    <lineage>
        <taxon>Bacteria</taxon>
        <taxon>Pseudomonadati</taxon>
        <taxon>Bacteroidota</taxon>
        <taxon>Cytophagia</taxon>
        <taxon>Cytophagales</taxon>
        <taxon>Fulvivirgaceae</taxon>
        <taxon>Chryseolinea</taxon>
    </lineage>
</organism>